<dbReference type="PRINTS" id="PR00313">
    <property type="entry name" value="CABNDNGRPT"/>
</dbReference>
<feature type="region of interest" description="Disordered" evidence="8">
    <location>
        <begin position="1"/>
        <end position="24"/>
    </location>
</feature>
<name>A0ABX1F8M1_9PROT</name>
<dbReference type="PRINTS" id="PR01488">
    <property type="entry name" value="RTXTOXINA"/>
</dbReference>
<dbReference type="Gene3D" id="2.150.10.10">
    <property type="entry name" value="Serralysin-like metalloprotease, C-terminal"/>
    <property type="match status" value="5"/>
</dbReference>
<evidence type="ECO:0000313" key="10">
    <source>
        <dbReference type="Proteomes" id="UP000765160"/>
    </source>
</evidence>
<organism evidence="9 10">
    <name type="scientific">Falsiroseomonas frigidaquae</name>
    <dbReference type="NCBI Taxonomy" id="487318"/>
    <lineage>
        <taxon>Bacteria</taxon>
        <taxon>Pseudomonadati</taxon>
        <taxon>Pseudomonadota</taxon>
        <taxon>Alphaproteobacteria</taxon>
        <taxon>Acetobacterales</taxon>
        <taxon>Roseomonadaceae</taxon>
        <taxon>Falsiroseomonas</taxon>
    </lineage>
</organism>
<keyword evidence="10" id="KW-1185">Reference proteome</keyword>
<dbReference type="Pfam" id="PF00353">
    <property type="entry name" value="HemolysinCabind"/>
    <property type="match status" value="5"/>
</dbReference>
<dbReference type="PROSITE" id="PS00330">
    <property type="entry name" value="HEMOLYSIN_CALCIUM"/>
    <property type="match status" value="7"/>
</dbReference>
<keyword evidence="5" id="KW-0677">Repeat</keyword>
<dbReference type="SUPFAM" id="SSF51120">
    <property type="entry name" value="beta-Roll"/>
    <property type="match status" value="4"/>
</dbReference>
<sequence>MSVDLSAQTAAGGDAEGDVISGFEDVTGGRGDDLLRGDSGVNRLAGGAGADTLRGEGGDDILSGGAGGDLLEGGAGRDRAIYSGSTQPVVVDLTAGLASGGNAEGDTLSGIEDVTGGGGADRLTGDGGANRLDGADAADTLAGEGGDDTLLGGAGADLLIGGAGEDIASYATSDAAVTVDLLAGVGLGGHAEGDSLVGVEGLTGSRHGDLLVGDSGANVIEGLAGADTILGGDGDDLVAGGGGADLLDGGDGQDRLLYAGTAVAVQVDLTTGRGRGGLAGGDTLLGFEHVTGGGGDDLLRGDSGNNKLAGGAGADTLRGEDGDDILAGGLGGDLLEGGVGRDRLFYASSAEGVVVDLTAQTASGGDAEGDTISGFEDVTGSAAADRLSGDTLGNRLDGGAGGDTLSGGGGNDTLVGGEGVDEIHVTGTRAGYVILRQAGVVTVRDIDLTDGDDGTDLVLGGERLVFGDGSFLDISGANGVATISGAVAGAVAEDGIGATGGVVVVTDPDPTEVGFAEPADLSGTYGQFTFDASTGVWSYALDNGLAATQGLAAGEEVSETLTVTSVDGTASRTITVTVTGANDGAAISGPATGSLTEDSADTIGGTLVVSDADTSEASFATPADLTGTYGAFSFDASTGVWSY</sequence>
<accession>A0ABX1F8M1</accession>
<feature type="region of interest" description="Disordered" evidence="8">
    <location>
        <begin position="393"/>
        <end position="413"/>
    </location>
</feature>
<comment type="subcellular location">
    <subcellularLocation>
        <location evidence="1">Membrane</location>
    </subcellularLocation>
    <subcellularLocation>
        <location evidence="2">Secreted</location>
    </subcellularLocation>
</comment>
<dbReference type="RefSeq" id="WP_168055414.1">
    <property type="nucleotide sequence ID" value="NZ_JAATJR010000014.1"/>
</dbReference>
<gene>
    <name evidence="9" type="ORF">HB662_28445</name>
</gene>
<dbReference type="EMBL" id="JAAVTX010000014">
    <property type="protein sequence ID" value="NKE48729.1"/>
    <property type="molecule type" value="Genomic_DNA"/>
</dbReference>
<evidence type="ECO:0000256" key="7">
    <source>
        <dbReference type="ARBA" id="ARBA00023136"/>
    </source>
</evidence>
<dbReference type="InterPro" id="IPR050557">
    <property type="entry name" value="RTX_toxin/Mannuronan_C5-epim"/>
</dbReference>
<keyword evidence="6" id="KW-0843">Virulence</keyword>
<dbReference type="InterPro" id="IPR011049">
    <property type="entry name" value="Serralysin-like_metalloprot_C"/>
</dbReference>
<dbReference type="NCBIfam" id="TIGR01965">
    <property type="entry name" value="VCBS_repeat"/>
    <property type="match status" value="2"/>
</dbReference>
<dbReference type="PANTHER" id="PTHR38340:SF1">
    <property type="entry name" value="S-LAYER PROTEIN"/>
    <property type="match status" value="1"/>
</dbReference>
<evidence type="ECO:0000256" key="8">
    <source>
        <dbReference type="SAM" id="MobiDB-lite"/>
    </source>
</evidence>
<evidence type="ECO:0000256" key="4">
    <source>
        <dbReference type="ARBA" id="ARBA00022656"/>
    </source>
</evidence>
<comment type="caution">
    <text evidence="9">The sequence shown here is derived from an EMBL/GenBank/DDBJ whole genome shotgun (WGS) entry which is preliminary data.</text>
</comment>
<reference evidence="9 10" key="1">
    <citation type="submission" date="2020-03" db="EMBL/GenBank/DDBJ databases">
        <title>Roseomonas selenitidurans sp. nov. isolated from soil.</title>
        <authorList>
            <person name="Liu H."/>
        </authorList>
    </citation>
    <scope>NUCLEOTIDE SEQUENCE [LARGE SCALE GENOMIC DNA]</scope>
    <source>
        <strain evidence="9 10">JCM 15073</strain>
    </source>
</reference>
<dbReference type="PANTHER" id="PTHR38340">
    <property type="entry name" value="S-LAYER PROTEIN"/>
    <property type="match status" value="1"/>
</dbReference>
<evidence type="ECO:0000256" key="1">
    <source>
        <dbReference type="ARBA" id="ARBA00004370"/>
    </source>
</evidence>
<evidence type="ECO:0000256" key="2">
    <source>
        <dbReference type="ARBA" id="ARBA00004613"/>
    </source>
</evidence>
<evidence type="ECO:0000256" key="3">
    <source>
        <dbReference type="ARBA" id="ARBA00022525"/>
    </source>
</evidence>
<dbReference type="Gene3D" id="2.60.40.10">
    <property type="entry name" value="Immunoglobulins"/>
    <property type="match status" value="2"/>
</dbReference>
<evidence type="ECO:0000256" key="5">
    <source>
        <dbReference type="ARBA" id="ARBA00022737"/>
    </source>
</evidence>
<feature type="non-terminal residue" evidence="9">
    <location>
        <position position="643"/>
    </location>
</feature>
<keyword evidence="7" id="KW-0472">Membrane</keyword>
<protein>
    <recommendedName>
        <fullName evidence="11">RapA2 cadherin-like domain-containing protein</fullName>
    </recommendedName>
</protein>
<dbReference type="InterPro" id="IPR018511">
    <property type="entry name" value="Hemolysin-typ_Ca-bd_CS"/>
</dbReference>
<dbReference type="InterPro" id="IPR003995">
    <property type="entry name" value="RTX_toxin_determinant-A"/>
</dbReference>
<dbReference type="InterPro" id="IPR013783">
    <property type="entry name" value="Ig-like_fold"/>
</dbReference>
<dbReference type="InterPro" id="IPR001343">
    <property type="entry name" value="Hemolysn_Ca-bd"/>
</dbReference>
<evidence type="ECO:0000313" key="9">
    <source>
        <dbReference type="EMBL" id="NKE48729.1"/>
    </source>
</evidence>
<evidence type="ECO:0000256" key="6">
    <source>
        <dbReference type="ARBA" id="ARBA00023026"/>
    </source>
</evidence>
<proteinExistence type="predicted"/>
<feature type="compositionally biased region" description="Gly residues" evidence="8">
    <location>
        <begin position="396"/>
        <end position="411"/>
    </location>
</feature>
<evidence type="ECO:0008006" key="11">
    <source>
        <dbReference type="Google" id="ProtNLM"/>
    </source>
</evidence>
<keyword evidence="3" id="KW-0964">Secreted</keyword>
<dbReference type="Proteomes" id="UP000765160">
    <property type="component" value="Unassembled WGS sequence"/>
</dbReference>
<dbReference type="InterPro" id="IPR010221">
    <property type="entry name" value="VCBS_dom"/>
</dbReference>
<keyword evidence="4" id="KW-0800">Toxin</keyword>